<evidence type="ECO:0000313" key="1">
    <source>
        <dbReference type="EMBL" id="JAH72481.1"/>
    </source>
</evidence>
<reference evidence="1" key="2">
    <citation type="journal article" date="2015" name="Fish Shellfish Immunol.">
        <title>Early steps in the European eel (Anguilla anguilla)-Vibrio vulnificus interaction in the gills: Role of the RtxA13 toxin.</title>
        <authorList>
            <person name="Callol A."/>
            <person name="Pajuelo D."/>
            <person name="Ebbesson L."/>
            <person name="Teles M."/>
            <person name="MacKenzie S."/>
            <person name="Amaro C."/>
        </authorList>
    </citation>
    <scope>NUCLEOTIDE SEQUENCE</scope>
</reference>
<dbReference type="AlphaFoldDB" id="A0A0E9V3B2"/>
<proteinExistence type="predicted"/>
<name>A0A0E9V3B2_ANGAN</name>
<dbReference type="EMBL" id="GBXM01036096">
    <property type="protein sequence ID" value="JAH72481.1"/>
    <property type="molecule type" value="Transcribed_RNA"/>
</dbReference>
<organism evidence="1">
    <name type="scientific">Anguilla anguilla</name>
    <name type="common">European freshwater eel</name>
    <name type="synonym">Muraena anguilla</name>
    <dbReference type="NCBI Taxonomy" id="7936"/>
    <lineage>
        <taxon>Eukaryota</taxon>
        <taxon>Metazoa</taxon>
        <taxon>Chordata</taxon>
        <taxon>Craniata</taxon>
        <taxon>Vertebrata</taxon>
        <taxon>Euteleostomi</taxon>
        <taxon>Actinopterygii</taxon>
        <taxon>Neopterygii</taxon>
        <taxon>Teleostei</taxon>
        <taxon>Anguilliformes</taxon>
        <taxon>Anguillidae</taxon>
        <taxon>Anguilla</taxon>
    </lineage>
</organism>
<sequence>MYVYVCMCSICMFYTHTYILHIFKYFERVTF</sequence>
<accession>A0A0E9V3B2</accession>
<reference evidence="1" key="1">
    <citation type="submission" date="2014-11" db="EMBL/GenBank/DDBJ databases">
        <authorList>
            <person name="Amaro Gonzalez C."/>
        </authorList>
    </citation>
    <scope>NUCLEOTIDE SEQUENCE</scope>
</reference>
<protein>
    <submittedName>
        <fullName evidence="1">Uncharacterized protein</fullName>
    </submittedName>
</protein>